<protein>
    <recommendedName>
        <fullName evidence="10">TonB C-terminal domain-containing protein</fullName>
    </recommendedName>
</protein>
<keyword evidence="4" id="KW-1003">Cell membrane</keyword>
<dbReference type="GO" id="GO:0055085">
    <property type="term" value="P:transmembrane transport"/>
    <property type="evidence" value="ECO:0007669"/>
    <property type="project" value="InterPro"/>
</dbReference>
<keyword evidence="12" id="KW-1185">Reference proteome</keyword>
<evidence type="ECO:0000313" key="12">
    <source>
        <dbReference type="Proteomes" id="UP000078503"/>
    </source>
</evidence>
<keyword evidence="5" id="KW-0997">Cell inner membrane</keyword>
<dbReference type="STRING" id="858640.A3K86_10715"/>
<comment type="similarity">
    <text evidence="2">Belongs to the TonB family.</text>
</comment>
<dbReference type="AlphaFoldDB" id="A0A178KGU9"/>
<comment type="caution">
    <text evidence="11">The sequence shown here is derived from an EMBL/GenBank/DDBJ whole genome shotgun (WGS) entry which is preliminary data.</text>
</comment>
<dbReference type="GO" id="GO:0015031">
    <property type="term" value="P:protein transport"/>
    <property type="evidence" value="ECO:0007669"/>
    <property type="project" value="UniProtKB-KW"/>
</dbReference>
<evidence type="ECO:0000256" key="5">
    <source>
        <dbReference type="ARBA" id="ARBA00022519"/>
    </source>
</evidence>
<keyword evidence="3" id="KW-0813">Transport</keyword>
<sequence length="128" mass="14732">MRKFLFTCFFLVSCQSINHDEVPSNSVSNNVMPRTIHDETKYPPPYHRVNPRYPNDAISNKIEGFVVLGFDVDIYGGVKNITVKESVPNSIFDEAAIVAFQQWKFARLIVDGEPKVQRNLQVRLEFKL</sequence>
<keyword evidence="8" id="KW-1133">Transmembrane helix</keyword>
<dbReference type="Pfam" id="PF03544">
    <property type="entry name" value="TonB_C"/>
    <property type="match status" value="1"/>
</dbReference>
<dbReference type="Gene3D" id="3.30.1150.10">
    <property type="match status" value="1"/>
</dbReference>
<dbReference type="SUPFAM" id="SSF74653">
    <property type="entry name" value="TolA/TonB C-terminal domain"/>
    <property type="match status" value="1"/>
</dbReference>
<dbReference type="RefSeq" id="WP_068330899.1">
    <property type="nucleotide sequence ID" value="NZ_LVHF01000019.1"/>
</dbReference>
<dbReference type="EMBL" id="LVHF01000019">
    <property type="protein sequence ID" value="OAN16487.1"/>
    <property type="molecule type" value="Genomic_DNA"/>
</dbReference>
<evidence type="ECO:0000259" key="10">
    <source>
        <dbReference type="PROSITE" id="PS52015"/>
    </source>
</evidence>
<proteinExistence type="inferred from homology"/>
<feature type="domain" description="TonB C-terminal" evidence="10">
    <location>
        <begin position="38"/>
        <end position="128"/>
    </location>
</feature>
<name>A0A178KGU9_9GAMM</name>
<dbReference type="InterPro" id="IPR006260">
    <property type="entry name" value="TonB/TolA_C"/>
</dbReference>
<evidence type="ECO:0000256" key="8">
    <source>
        <dbReference type="ARBA" id="ARBA00022989"/>
    </source>
</evidence>
<dbReference type="PROSITE" id="PS52015">
    <property type="entry name" value="TONB_CTD"/>
    <property type="match status" value="1"/>
</dbReference>
<evidence type="ECO:0000256" key="3">
    <source>
        <dbReference type="ARBA" id="ARBA00022448"/>
    </source>
</evidence>
<dbReference type="GO" id="GO:0005886">
    <property type="term" value="C:plasma membrane"/>
    <property type="evidence" value="ECO:0007669"/>
    <property type="project" value="UniProtKB-SubCell"/>
</dbReference>
<evidence type="ECO:0000256" key="6">
    <source>
        <dbReference type="ARBA" id="ARBA00022692"/>
    </source>
</evidence>
<keyword evidence="6" id="KW-0812">Transmembrane</keyword>
<dbReference type="PANTHER" id="PTHR33446:SF14">
    <property type="entry name" value="PROTEIN TONB"/>
    <property type="match status" value="1"/>
</dbReference>
<dbReference type="PANTHER" id="PTHR33446">
    <property type="entry name" value="PROTEIN TONB-RELATED"/>
    <property type="match status" value="1"/>
</dbReference>
<evidence type="ECO:0000256" key="4">
    <source>
        <dbReference type="ARBA" id="ARBA00022475"/>
    </source>
</evidence>
<gene>
    <name evidence="11" type="ORF">A3K86_10715</name>
</gene>
<keyword evidence="7" id="KW-0653">Protein transport</keyword>
<evidence type="ECO:0000313" key="11">
    <source>
        <dbReference type="EMBL" id="OAN16487.1"/>
    </source>
</evidence>
<accession>A0A178KGU9</accession>
<evidence type="ECO:0000256" key="1">
    <source>
        <dbReference type="ARBA" id="ARBA00004383"/>
    </source>
</evidence>
<evidence type="ECO:0000256" key="2">
    <source>
        <dbReference type="ARBA" id="ARBA00006555"/>
    </source>
</evidence>
<dbReference type="InterPro" id="IPR051045">
    <property type="entry name" value="TonB-dependent_transducer"/>
</dbReference>
<dbReference type="NCBIfam" id="TIGR01352">
    <property type="entry name" value="tonB_Cterm"/>
    <property type="match status" value="1"/>
</dbReference>
<reference evidence="11 12" key="1">
    <citation type="submission" date="2016-03" db="EMBL/GenBank/DDBJ databases">
        <title>Photobacterium proteolyticum sp. nov. a protease producing bacterium isolated from ocean sediments of Laizhou Bay.</title>
        <authorList>
            <person name="Li Y."/>
        </authorList>
    </citation>
    <scope>NUCLEOTIDE SEQUENCE [LARGE SCALE GENOMIC DNA]</scope>
    <source>
        <strain evidence="11 12">R-40508</strain>
    </source>
</reference>
<evidence type="ECO:0000256" key="7">
    <source>
        <dbReference type="ARBA" id="ARBA00022927"/>
    </source>
</evidence>
<organism evidence="11 12">
    <name type="scientific">Photobacterium jeanii</name>
    <dbReference type="NCBI Taxonomy" id="858640"/>
    <lineage>
        <taxon>Bacteria</taxon>
        <taxon>Pseudomonadati</taxon>
        <taxon>Pseudomonadota</taxon>
        <taxon>Gammaproteobacteria</taxon>
        <taxon>Vibrionales</taxon>
        <taxon>Vibrionaceae</taxon>
        <taxon>Photobacterium</taxon>
    </lineage>
</organism>
<dbReference type="Proteomes" id="UP000078503">
    <property type="component" value="Unassembled WGS sequence"/>
</dbReference>
<comment type="subcellular location">
    <subcellularLocation>
        <location evidence="1">Cell inner membrane</location>
        <topology evidence="1">Single-pass membrane protein</topology>
        <orientation evidence="1">Periplasmic side</orientation>
    </subcellularLocation>
</comment>
<dbReference type="InterPro" id="IPR037682">
    <property type="entry name" value="TonB_C"/>
</dbReference>
<keyword evidence="9" id="KW-0472">Membrane</keyword>
<evidence type="ECO:0000256" key="9">
    <source>
        <dbReference type="ARBA" id="ARBA00023136"/>
    </source>
</evidence>
<dbReference type="OrthoDB" id="1628901at2"/>